<protein>
    <submittedName>
        <fullName evidence="9">Cell division protein FtsK</fullName>
    </submittedName>
</protein>
<evidence type="ECO:0000256" key="5">
    <source>
        <dbReference type="SAM" id="MobiDB-lite"/>
    </source>
</evidence>
<accession>A0A1Q8X2V4</accession>
<dbReference type="SMART" id="SM00382">
    <property type="entry name" value="AAA"/>
    <property type="match status" value="3"/>
</dbReference>
<name>A0A1Q8X2V4_9ACTO</name>
<keyword evidence="6" id="KW-0472">Membrane</keyword>
<proteinExistence type="predicted"/>
<dbReference type="Gene3D" id="2.60.200.20">
    <property type="match status" value="1"/>
</dbReference>
<feature type="domain" description="FtsK" evidence="8">
    <location>
        <begin position="506"/>
        <end position="691"/>
    </location>
</feature>
<evidence type="ECO:0000256" key="3">
    <source>
        <dbReference type="ARBA" id="ARBA00022840"/>
    </source>
</evidence>
<evidence type="ECO:0000259" key="8">
    <source>
        <dbReference type="PROSITE" id="PS50901"/>
    </source>
</evidence>
<keyword evidence="3 4" id="KW-0067">ATP-binding</keyword>
<feature type="region of interest" description="Disordered" evidence="5">
    <location>
        <begin position="705"/>
        <end position="745"/>
    </location>
</feature>
<feature type="binding site" evidence="4">
    <location>
        <begin position="524"/>
        <end position="531"/>
    </location>
    <ligand>
        <name>ATP</name>
        <dbReference type="ChEBI" id="CHEBI:30616"/>
    </ligand>
</feature>
<dbReference type="CDD" id="cd01127">
    <property type="entry name" value="TrwB_TraG_TraD_VirD4"/>
    <property type="match status" value="1"/>
</dbReference>
<dbReference type="PROSITE" id="PS50901">
    <property type="entry name" value="FTSK"/>
    <property type="match status" value="1"/>
</dbReference>
<dbReference type="RefSeq" id="WP_075415516.1">
    <property type="nucleotide sequence ID" value="NZ_MSKW01000026.1"/>
</dbReference>
<feature type="region of interest" description="Disordered" evidence="5">
    <location>
        <begin position="1"/>
        <end position="45"/>
    </location>
</feature>
<feature type="compositionally biased region" description="Low complexity" evidence="5">
    <location>
        <begin position="730"/>
        <end position="739"/>
    </location>
</feature>
<evidence type="ECO:0000259" key="7">
    <source>
        <dbReference type="PROSITE" id="PS50006"/>
    </source>
</evidence>
<comment type="caution">
    <text evidence="9">The sequence shown here is derived from an EMBL/GenBank/DDBJ whole genome shotgun (WGS) entry which is preliminary data.</text>
</comment>
<dbReference type="PROSITE" id="PS50006">
    <property type="entry name" value="FHA_DOMAIN"/>
    <property type="match status" value="1"/>
</dbReference>
<dbReference type="InterPro" id="IPR003593">
    <property type="entry name" value="AAA+_ATPase"/>
</dbReference>
<feature type="compositionally biased region" description="Basic and acidic residues" evidence="5">
    <location>
        <begin position="368"/>
        <end position="386"/>
    </location>
</feature>
<gene>
    <name evidence="9" type="ORF">BKH15_12330</name>
</gene>
<feature type="compositionally biased region" description="Basic residues" evidence="5">
    <location>
        <begin position="255"/>
        <end position="268"/>
    </location>
</feature>
<keyword evidence="2 4" id="KW-0547">Nucleotide-binding</keyword>
<dbReference type="InterPro" id="IPR008984">
    <property type="entry name" value="SMAD_FHA_dom_sf"/>
</dbReference>
<evidence type="ECO:0000256" key="2">
    <source>
        <dbReference type="ARBA" id="ARBA00022741"/>
    </source>
</evidence>
<dbReference type="InterPro" id="IPR002543">
    <property type="entry name" value="FtsK_dom"/>
</dbReference>
<dbReference type="EMBL" id="MSKW01000026">
    <property type="protein sequence ID" value="OLO74657.1"/>
    <property type="molecule type" value="Genomic_DNA"/>
</dbReference>
<keyword evidence="9" id="KW-0131">Cell cycle</keyword>
<dbReference type="PANTHER" id="PTHR22683">
    <property type="entry name" value="SPORULATION PROTEIN RELATED"/>
    <property type="match status" value="1"/>
</dbReference>
<evidence type="ECO:0000313" key="9">
    <source>
        <dbReference type="EMBL" id="OLO74657.1"/>
    </source>
</evidence>
<dbReference type="SUPFAM" id="SSF49879">
    <property type="entry name" value="SMAD/FHA domain"/>
    <property type="match status" value="1"/>
</dbReference>
<evidence type="ECO:0000313" key="10">
    <source>
        <dbReference type="Proteomes" id="UP000186769"/>
    </source>
</evidence>
<dbReference type="PANTHER" id="PTHR22683:SF1">
    <property type="entry name" value="TYPE VII SECRETION SYSTEM PROTEIN ESSC"/>
    <property type="match status" value="1"/>
</dbReference>
<dbReference type="SUPFAM" id="SSF52540">
    <property type="entry name" value="P-loop containing nucleoside triphosphate hydrolases"/>
    <property type="match status" value="2"/>
</dbReference>
<keyword evidence="9" id="KW-0132">Cell division</keyword>
<dbReference type="InterPro" id="IPR000253">
    <property type="entry name" value="FHA_dom"/>
</dbReference>
<organism evidence="9 10">
    <name type="scientific">Actinomyces oris</name>
    <dbReference type="NCBI Taxonomy" id="544580"/>
    <lineage>
        <taxon>Bacteria</taxon>
        <taxon>Bacillati</taxon>
        <taxon>Actinomycetota</taxon>
        <taxon>Actinomycetes</taxon>
        <taxon>Actinomycetales</taxon>
        <taxon>Actinomycetaceae</taxon>
        <taxon>Actinomyces</taxon>
    </lineage>
</organism>
<keyword evidence="6" id="KW-1133">Transmembrane helix</keyword>
<dbReference type="GO" id="GO:0051301">
    <property type="term" value="P:cell division"/>
    <property type="evidence" value="ECO:0007669"/>
    <property type="project" value="UniProtKB-KW"/>
</dbReference>
<feature type="transmembrane region" description="Helical" evidence="6">
    <location>
        <begin position="215"/>
        <end position="236"/>
    </location>
</feature>
<feature type="region of interest" description="Disordered" evidence="5">
    <location>
        <begin position="797"/>
        <end position="822"/>
    </location>
</feature>
<reference evidence="9 10" key="1">
    <citation type="submission" date="2016-12" db="EMBL/GenBank/DDBJ databases">
        <title>Genomic comparison of strains in the 'Actinomyces naeslundii' group.</title>
        <authorList>
            <person name="Mughal S.R."/>
            <person name="Do T."/>
            <person name="Gilbert S.C."/>
            <person name="Witherden E.A."/>
            <person name="Didelot X."/>
            <person name="Beighton D."/>
        </authorList>
    </citation>
    <scope>NUCLEOTIDE SEQUENCE [LARGE SCALE GENOMIC DNA]</scope>
    <source>
        <strain evidence="9 10">G53E</strain>
    </source>
</reference>
<sequence length="1240" mass="129698">MSTVTMNIPERRGCPHPGLTDGDATVPSGDSGAMSTPTAVPDHHWLLPGEASASSRRRSAGEAAAEAALAALAGPWHLAVLDGPDRGLVMAVRDGAFLGRGEVLSDPLVSRHHLRLRLHGGRVLAQDCGSANGSYRYWHLGLWLRMRRETRMKEGTLLRLGDSVLELRRRPCDLVVAAPATQASSTAWLMVGSLVCVLVMGGSAVIALRTGSRGAMGMVMVAPMVTMTIMRLVPFLQQRRAQRAGRAGRAGGARWRARRCHRGRRPGWRRNEPDPATMLLAVAARSSMSQAVRDSRSEGSTPASAAQEVLAAWSAARRRRCVLTLCDGESLALVGKGAGNALRWWCAQLLARDEVRVTVLDAPSGAPPHERAGHRDSAHSEGREMASGRLGLRLAWGPQAHPHSAQIVTCAHDKVPPQALSTRPAPAGAPSCSPTWWEAVQHLSRSRITEPPRSSSRVDGVPDVVPLKTVMHDLDAHELREQWQEQAHSPTRGAPALSAVLGVGARGPVHADLVADGPHALLAGTTGSGKSELLISWLVQLALSRAPDRLTLVLVDYKGGAAFGPLAGLPHTAGVLTDLDPAGTQRALSSLEAEVRRRERILAAHGAKDLSCLPPQVVVPDLVVAVDEFATLAGEHAEVLESLVRIAAQGRSLGIHLILATQRPQGAVSPAIRANTSLRVCLRVLDAADSRDVLGHDGAARIGHHPGRVLVSGAGGAQESAPDRQGLSDGASGAPSPGSQVLQAPWCGSTREVQRIVDLISRAAQGHASPWRPWAPALPASISAAEALELVRLRGPRAPGDREEQGADGALAPTEPADHAGLSGCEDDHLLLAVTDLPRQQSLGLWHWRVTRPLLVLGASRSGRSTVIASAATAALGAGRGVHLCGFASPTLDASGQAPDEASPMRELLTHPGVGTVVGTEDPRRLARLWGLAASGHLGTDLLCLDNVDALIATIDEVLGPGQGNALLEAVIRTTSAAGTPLLLTAPLVASTARWAGSMGLRLVLGAATGTQAALAGLPRGVVTGGAPGRGVILDGATTTACQIVLRADFPVSASERDGARTLRLEPLPTRLTWEDVPEGTWAVGGDAAAPVTLPAHTSVLVAGPPGSGRSTALRALAQAMASDPLVVDDLDLADIATATQVEAALARSEVVLASASTEKVATTFRGAISTMREREALVVLWPGMRPADQAAGISLRTVTDPRAMTLPGRGALVHRGTCLPIQIVLPRPEDNDRPIEHPV</sequence>
<dbReference type="GO" id="GO:0005524">
    <property type="term" value="F:ATP binding"/>
    <property type="evidence" value="ECO:0007669"/>
    <property type="project" value="UniProtKB-UniRule"/>
</dbReference>
<evidence type="ECO:0000256" key="6">
    <source>
        <dbReference type="SAM" id="Phobius"/>
    </source>
</evidence>
<dbReference type="Pfam" id="PF01580">
    <property type="entry name" value="FtsK_SpoIIIE"/>
    <property type="match status" value="2"/>
</dbReference>
<evidence type="ECO:0000256" key="4">
    <source>
        <dbReference type="PROSITE-ProRule" id="PRU00289"/>
    </source>
</evidence>
<feature type="transmembrane region" description="Helical" evidence="6">
    <location>
        <begin position="187"/>
        <end position="208"/>
    </location>
</feature>
<dbReference type="Pfam" id="PF00498">
    <property type="entry name" value="FHA"/>
    <property type="match status" value="1"/>
</dbReference>
<dbReference type="InterPro" id="IPR050206">
    <property type="entry name" value="FtsK/SpoIIIE/SftA"/>
</dbReference>
<dbReference type="InterPro" id="IPR027417">
    <property type="entry name" value="P-loop_NTPase"/>
</dbReference>
<dbReference type="Proteomes" id="UP000186769">
    <property type="component" value="Unassembled WGS sequence"/>
</dbReference>
<dbReference type="Gene3D" id="3.40.50.300">
    <property type="entry name" value="P-loop containing nucleotide triphosphate hydrolases"/>
    <property type="match status" value="3"/>
</dbReference>
<feature type="domain" description="FHA" evidence="7">
    <location>
        <begin position="96"/>
        <end position="135"/>
    </location>
</feature>
<keyword evidence="6" id="KW-0812">Transmembrane</keyword>
<dbReference type="CDD" id="cd00060">
    <property type="entry name" value="FHA"/>
    <property type="match status" value="1"/>
</dbReference>
<dbReference type="AlphaFoldDB" id="A0A1Q8X2V4"/>
<dbReference type="GO" id="GO:0003677">
    <property type="term" value="F:DNA binding"/>
    <property type="evidence" value="ECO:0007669"/>
    <property type="project" value="InterPro"/>
</dbReference>
<feature type="region of interest" description="Disordered" evidence="5">
    <location>
        <begin position="362"/>
        <end position="386"/>
    </location>
</feature>
<feature type="region of interest" description="Disordered" evidence="5">
    <location>
        <begin position="246"/>
        <end position="272"/>
    </location>
</feature>
<evidence type="ECO:0000256" key="1">
    <source>
        <dbReference type="ARBA" id="ARBA00022553"/>
    </source>
</evidence>
<keyword evidence="1" id="KW-0597">Phosphoprotein</keyword>